<dbReference type="InterPro" id="IPR021109">
    <property type="entry name" value="Peptidase_aspartic_dom_sf"/>
</dbReference>
<accession>A0ABD3WTR5</accession>
<gene>
    <name evidence="1" type="ORF">ACJMK2_033797</name>
</gene>
<name>A0ABD3WTR5_SINWO</name>
<evidence type="ECO:0000313" key="1">
    <source>
        <dbReference type="EMBL" id="KAL3875890.1"/>
    </source>
</evidence>
<dbReference type="Proteomes" id="UP001634394">
    <property type="component" value="Unassembled WGS sequence"/>
</dbReference>
<dbReference type="EMBL" id="JBJQND010000005">
    <property type="protein sequence ID" value="KAL3875890.1"/>
    <property type="molecule type" value="Genomic_DNA"/>
</dbReference>
<comment type="caution">
    <text evidence="1">The sequence shown here is derived from an EMBL/GenBank/DDBJ whole genome shotgun (WGS) entry which is preliminary data.</text>
</comment>
<dbReference type="Gene3D" id="2.40.70.10">
    <property type="entry name" value="Acid Proteases"/>
    <property type="match status" value="1"/>
</dbReference>
<proteinExistence type="predicted"/>
<sequence length="217" mass="23792">MVYLNNVEVTALIDSGSMVTTVSNSFYLSLSNKPVLRSLDSLGLEVTIVDGSLLSYLGYIECTILIPFVSDFKLGVPILVVPDTGSDLNCPVVIGTNVIRLCRDYMMDNPSANRVPDSWDIAIDSIKCKPLTVRSTNMHAVSVEPYETVTINGIARNVDAGISEVVTENLENSKQLTIYPRMATVDHQGSYSKIQVRLCNMSAKCVTIKPKSDMSYK</sequence>
<evidence type="ECO:0000313" key="2">
    <source>
        <dbReference type="Proteomes" id="UP001634394"/>
    </source>
</evidence>
<evidence type="ECO:0008006" key="3">
    <source>
        <dbReference type="Google" id="ProtNLM"/>
    </source>
</evidence>
<reference evidence="1 2" key="1">
    <citation type="submission" date="2024-11" db="EMBL/GenBank/DDBJ databases">
        <title>Chromosome-level genome assembly of the freshwater bivalve Anodonta woodiana.</title>
        <authorList>
            <person name="Chen X."/>
        </authorList>
    </citation>
    <scope>NUCLEOTIDE SEQUENCE [LARGE SCALE GENOMIC DNA]</scope>
    <source>
        <strain evidence="1">MN2024</strain>
        <tissue evidence="1">Gills</tissue>
    </source>
</reference>
<organism evidence="1 2">
    <name type="scientific">Sinanodonta woodiana</name>
    <name type="common">Chinese pond mussel</name>
    <name type="synonym">Anodonta woodiana</name>
    <dbReference type="NCBI Taxonomy" id="1069815"/>
    <lineage>
        <taxon>Eukaryota</taxon>
        <taxon>Metazoa</taxon>
        <taxon>Spiralia</taxon>
        <taxon>Lophotrochozoa</taxon>
        <taxon>Mollusca</taxon>
        <taxon>Bivalvia</taxon>
        <taxon>Autobranchia</taxon>
        <taxon>Heteroconchia</taxon>
        <taxon>Palaeoheterodonta</taxon>
        <taxon>Unionida</taxon>
        <taxon>Unionoidea</taxon>
        <taxon>Unionidae</taxon>
        <taxon>Unioninae</taxon>
        <taxon>Sinanodonta</taxon>
    </lineage>
</organism>
<protein>
    <recommendedName>
        <fullName evidence="3">Peptidase A2 domain-containing protein</fullName>
    </recommendedName>
</protein>
<keyword evidence="2" id="KW-1185">Reference proteome</keyword>
<dbReference type="AlphaFoldDB" id="A0ABD3WTR5"/>